<accession>A0AAV0BC86</accession>
<feature type="compositionally biased region" description="Low complexity" evidence="10">
    <location>
        <begin position="669"/>
        <end position="683"/>
    </location>
</feature>
<protein>
    <recommendedName>
        <fullName evidence="2">RNA helicase</fullName>
        <ecNumber evidence="2">3.6.4.13</ecNumber>
    </recommendedName>
</protein>
<feature type="region of interest" description="Disordered" evidence="10">
    <location>
        <begin position="1"/>
        <end position="43"/>
    </location>
</feature>
<evidence type="ECO:0000256" key="1">
    <source>
        <dbReference type="ARBA" id="ARBA00003706"/>
    </source>
</evidence>
<dbReference type="CDD" id="cd18787">
    <property type="entry name" value="SF2_C_DEAD"/>
    <property type="match status" value="1"/>
</dbReference>
<feature type="compositionally biased region" description="Polar residues" evidence="10">
    <location>
        <begin position="8"/>
        <end position="43"/>
    </location>
</feature>
<organism evidence="13 14">
    <name type="scientific">Phakopsora pachyrhizi</name>
    <name type="common">Asian soybean rust disease fungus</name>
    <dbReference type="NCBI Taxonomy" id="170000"/>
    <lineage>
        <taxon>Eukaryota</taxon>
        <taxon>Fungi</taxon>
        <taxon>Dikarya</taxon>
        <taxon>Basidiomycota</taxon>
        <taxon>Pucciniomycotina</taxon>
        <taxon>Pucciniomycetes</taxon>
        <taxon>Pucciniales</taxon>
        <taxon>Phakopsoraceae</taxon>
        <taxon>Phakopsora</taxon>
    </lineage>
</organism>
<dbReference type="PANTHER" id="PTHR47959">
    <property type="entry name" value="ATP-DEPENDENT RNA HELICASE RHLE-RELATED"/>
    <property type="match status" value="1"/>
</dbReference>
<dbReference type="GO" id="GO:0003724">
    <property type="term" value="F:RNA helicase activity"/>
    <property type="evidence" value="ECO:0007669"/>
    <property type="project" value="UniProtKB-EC"/>
</dbReference>
<evidence type="ECO:0000256" key="8">
    <source>
        <dbReference type="ARBA" id="ARBA00038041"/>
    </source>
</evidence>
<dbReference type="SUPFAM" id="SSF52540">
    <property type="entry name" value="P-loop containing nucleoside triphosphate hydrolases"/>
    <property type="match status" value="2"/>
</dbReference>
<keyword evidence="6" id="KW-0067">ATP-binding</keyword>
<dbReference type="Pfam" id="PF00271">
    <property type="entry name" value="Helicase_C"/>
    <property type="match status" value="2"/>
</dbReference>
<dbReference type="AlphaFoldDB" id="A0AAV0BC86"/>
<comment type="similarity">
    <text evidence="8">Belongs to the DEAD box helicase family. DDX56/DBP9 subfamily.</text>
</comment>
<evidence type="ECO:0000256" key="3">
    <source>
        <dbReference type="ARBA" id="ARBA00022741"/>
    </source>
</evidence>
<gene>
    <name evidence="13" type="ORF">PPACK8108_LOCUS17267</name>
</gene>
<name>A0AAV0BC86_PHAPC</name>
<feature type="domain" description="Helicase ATP-binding" evidence="11">
    <location>
        <begin position="76"/>
        <end position="283"/>
    </location>
</feature>
<dbReference type="PROSITE" id="PS51194">
    <property type="entry name" value="HELICASE_CTER"/>
    <property type="match status" value="1"/>
</dbReference>
<dbReference type="EMBL" id="CALTRL010004817">
    <property type="protein sequence ID" value="CAH7683616.1"/>
    <property type="molecule type" value="Genomic_DNA"/>
</dbReference>
<sequence length="707" mass="79781">MSIHQDQEPSSSDSASDQTQVDGGDQGINQHVESTTGSNGQQVSFSDLRPAINQLILSSLSNLSICHPTQVQAQFIPLALSGRDILARSITGSGKTFAYTIPILQSIIESGSRHRPSQSDSLSNPRSHLAAIVLVPTRELSEQVTRAISRLITGIGNQTEISVINLAERDSRRPSKLGSRTMNFEASDTPNILVSTPARLLDQLRTNPIDLSSLSFLVLDEADLILSYGHSYDDIRSILSGSTINDNHTWRFPTFYQSFLMSATMTSEVAQLKSLALRNPEVLYVKESVDELRNLTQFSIKVPNEDEKFLLIYVICRLKLIRGKGLIFVNSTDKSYQLKLFLEKFGIRSGVLNAELPFNSRYHSVQEFNKGVFDYLIATDEGETKLEMPKQDPATKEEDTQDSHLINTQPKTAEVMKSSSQEKNNDLNSKKRKRRDGHLIKPQERETDFGVSRGVDFVNVACVINFDLPISTESYSHRIGRTARAGRTGIALSFVLPDKHLNQKSGKNFKTGETERWRLIETQETQRGCKPQEYKFDMEQVQGFRYRMEDGLRSVTKAAIREARIKEIKNEVLNSEKLKSHFEENPNDLLFLKHDKPLHPTRIQPHMKHIPSYLVPKITAVPITQEQQKSQTIHNNQDLSEKREEGIETKRTDEQGVKDIRFNKRDGSKNMNRNRGGNNQRGRGSSRGKSRGGGSGRRKDPLKSFKF</sequence>
<keyword evidence="3" id="KW-0547">Nucleotide-binding</keyword>
<evidence type="ECO:0000256" key="7">
    <source>
        <dbReference type="ARBA" id="ARBA00022884"/>
    </source>
</evidence>
<keyword evidence="5" id="KW-0347">Helicase</keyword>
<feature type="compositionally biased region" description="Polar residues" evidence="10">
    <location>
        <begin position="625"/>
        <end position="638"/>
    </location>
</feature>
<feature type="compositionally biased region" description="Basic and acidic residues" evidence="10">
    <location>
        <begin position="639"/>
        <end position="668"/>
    </location>
</feature>
<keyword evidence="14" id="KW-1185">Reference proteome</keyword>
<keyword evidence="7" id="KW-0694">RNA-binding</keyword>
<dbReference type="Pfam" id="PF00270">
    <property type="entry name" value="DEAD"/>
    <property type="match status" value="1"/>
</dbReference>
<comment type="catalytic activity">
    <reaction evidence="9">
        <text>ATP + H2O = ADP + phosphate + H(+)</text>
        <dbReference type="Rhea" id="RHEA:13065"/>
        <dbReference type="ChEBI" id="CHEBI:15377"/>
        <dbReference type="ChEBI" id="CHEBI:15378"/>
        <dbReference type="ChEBI" id="CHEBI:30616"/>
        <dbReference type="ChEBI" id="CHEBI:43474"/>
        <dbReference type="ChEBI" id="CHEBI:456216"/>
        <dbReference type="EC" id="3.6.4.13"/>
    </reaction>
</comment>
<feature type="compositionally biased region" description="Polar residues" evidence="10">
    <location>
        <begin position="403"/>
        <end position="422"/>
    </location>
</feature>
<feature type="compositionally biased region" description="Basic and acidic residues" evidence="10">
    <location>
        <begin position="385"/>
        <end position="402"/>
    </location>
</feature>
<feature type="region of interest" description="Disordered" evidence="10">
    <location>
        <begin position="625"/>
        <end position="707"/>
    </location>
</feature>
<dbReference type="PROSITE" id="PS51192">
    <property type="entry name" value="HELICASE_ATP_BIND_1"/>
    <property type="match status" value="1"/>
</dbReference>
<evidence type="ECO:0000256" key="9">
    <source>
        <dbReference type="ARBA" id="ARBA00047984"/>
    </source>
</evidence>
<comment type="caution">
    <text evidence="13">The sequence shown here is derived from an EMBL/GenBank/DDBJ whole genome shotgun (WGS) entry which is preliminary data.</text>
</comment>
<dbReference type="EC" id="3.6.4.13" evidence="2"/>
<dbReference type="Proteomes" id="UP001153365">
    <property type="component" value="Unassembled WGS sequence"/>
</dbReference>
<dbReference type="InterPro" id="IPR027417">
    <property type="entry name" value="P-loop_NTPase"/>
</dbReference>
<dbReference type="InterPro" id="IPR014001">
    <property type="entry name" value="Helicase_ATP-bd"/>
</dbReference>
<evidence type="ECO:0000256" key="10">
    <source>
        <dbReference type="SAM" id="MobiDB-lite"/>
    </source>
</evidence>
<dbReference type="GO" id="GO:0005524">
    <property type="term" value="F:ATP binding"/>
    <property type="evidence" value="ECO:0007669"/>
    <property type="project" value="UniProtKB-KW"/>
</dbReference>
<evidence type="ECO:0000256" key="5">
    <source>
        <dbReference type="ARBA" id="ARBA00022806"/>
    </source>
</evidence>
<evidence type="ECO:0000256" key="6">
    <source>
        <dbReference type="ARBA" id="ARBA00022840"/>
    </source>
</evidence>
<feature type="compositionally biased region" description="Basic and acidic residues" evidence="10">
    <location>
        <begin position="697"/>
        <end position="707"/>
    </location>
</feature>
<evidence type="ECO:0000313" key="13">
    <source>
        <dbReference type="EMBL" id="CAH7683616.1"/>
    </source>
</evidence>
<evidence type="ECO:0000256" key="4">
    <source>
        <dbReference type="ARBA" id="ARBA00022801"/>
    </source>
</evidence>
<dbReference type="PANTHER" id="PTHR47959:SF21">
    <property type="entry name" value="DEAD-BOX HELICASE 56"/>
    <property type="match status" value="1"/>
</dbReference>
<dbReference type="InterPro" id="IPR050079">
    <property type="entry name" value="DEAD_box_RNA_helicase"/>
</dbReference>
<proteinExistence type="inferred from homology"/>
<dbReference type="Gene3D" id="3.40.50.300">
    <property type="entry name" value="P-loop containing nucleotide triphosphate hydrolases"/>
    <property type="match status" value="2"/>
</dbReference>
<feature type="domain" description="Helicase C-terminal" evidence="12">
    <location>
        <begin position="294"/>
        <end position="542"/>
    </location>
</feature>
<dbReference type="GO" id="GO:0003723">
    <property type="term" value="F:RNA binding"/>
    <property type="evidence" value="ECO:0007669"/>
    <property type="project" value="UniProtKB-KW"/>
</dbReference>
<dbReference type="GO" id="GO:0016787">
    <property type="term" value="F:hydrolase activity"/>
    <property type="evidence" value="ECO:0007669"/>
    <property type="project" value="UniProtKB-KW"/>
</dbReference>
<feature type="region of interest" description="Disordered" evidence="10">
    <location>
        <begin position="385"/>
        <end position="445"/>
    </location>
</feature>
<dbReference type="InterPro" id="IPR001650">
    <property type="entry name" value="Helicase_C-like"/>
</dbReference>
<evidence type="ECO:0000259" key="12">
    <source>
        <dbReference type="PROSITE" id="PS51194"/>
    </source>
</evidence>
<dbReference type="GO" id="GO:0005829">
    <property type="term" value="C:cytosol"/>
    <property type="evidence" value="ECO:0007669"/>
    <property type="project" value="TreeGrafter"/>
</dbReference>
<keyword evidence="4 13" id="KW-0378">Hydrolase</keyword>
<dbReference type="SMART" id="SM00490">
    <property type="entry name" value="HELICc"/>
    <property type="match status" value="1"/>
</dbReference>
<comment type="function">
    <text evidence="1">ATP-binding RNA helicase involved in the biogenesis of 60S ribosomal subunits and is required for the normal formation of 25S and 5.8S rRNAs.</text>
</comment>
<reference evidence="13" key="1">
    <citation type="submission" date="2022-06" db="EMBL/GenBank/DDBJ databases">
        <authorList>
            <consortium name="SYNGENTA / RWTH Aachen University"/>
        </authorList>
    </citation>
    <scope>NUCLEOTIDE SEQUENCE</scope>
</reference>
<evidence type="ECO:0000313" key="14">
    <source>
        <dbReference type="Proteomes" id="UP001153365"/>
    </source>
</evidence>
<dbReference type="SMART" id="SM00487">
    <property type="entry name" value="DEXDc"/>
    <property type="match status" value="1"/>
</dbReference>
<evidence type="ECO:0000256" key="2">
    <source>
        <dbReference type="ARBA" id="ARBA00012552"/>
    </source>
</evidence>
<dbReference type="InterPro" id="IPR011545">
    <property type="entry name" value="DEAD/DEAH_box_helicase_dom"/>
</dbReference>
<evidence type="ECO:0000259" key="11">
    <source>
        <dbReference type="PROSITE" id="PS51192"/>
    </source>
</evidence>